<reference evidence="5 6" key="1">
    <citation type="submission" date="2019-02" db="EMBL/GenBank/DDBJ databases">
        <title>Deep-cultivation of Planctomycetes and their phenomic and genomic characterization uncovers novel biology.</title>
        <authorList>
            <person name="Wiegand S."/>
            <person name="Jogler M."/>
            <person name="Boedeker C."/>
            <person name="Pinto D."/>
            <person name="Vollmers J."/>
            <person name="Rivas-Marin E."/>
            <person name="Kohn T."/>
            <person name="Peeters S.H."/>
            <person name="Heuer A."/>
            <person name="Rast P."/>
            <person name="Oberbeckmann S."/>
            <person name="Bunk B."/>
            <person name="Jeske O."/>
            <person name="Meyerdierks A."/>
            <person name="Storesund J.E."/>
            <person name="Kallscheuer N."/>
            <person name="Luecker S."/>
            <person name="Lage O.M."/>
            <person name="Pohl T."/>
            <person name="Merkel B.J."/>
            <person name="Hornburger P."/>
            <person name="Mueller R.-W."/>
            <person name="Bruemmer F."/>
            <person name="Labrenz M."/>
            <person name="Spormann A.M."/>
            <person name="Op den Camp H."/>
            <person name="Overmann J."/>
            <person name="Amann R."/>
            <person name="Jetten M.S.M."/>
            <person name="Mascher T."/>
            <person name="Medema M.H."/>
            <person name="Devos D.P."/>
            <person name="Kaster A.-K."/>
            <person name="Ovreas L."/>
            <person name="Rohde M."/>
            <person name="Galperin M.Y."/>
            <person name="Jogler C."/>
        </authorList>
    </citation>
    <scope>NUCLEOTIDE SEQUENCE [LARGE SCALE GENOMIC DNA]</scope>
    <source>
        <strain evidence="5 6">ElP</strain>
    </source>
</reference>
<feature type="domain" description="CusB-like beta-barrel" evidence="4">
    <location>
        <begin position="292"/>
        <end position="363"/>
    </location>
</feature>
<feature type="compositionally biased region" description="Acidic residues" evidence="3">
    <location>
        <begin position="448"/>
        <end position="457"/>
    </location>
</feature>
<dbReference type="PANTHER" id="PTHR30469">
    <property type="entry name" value="MULTIDRUG RESISTANCE PROTEIN MDTA"/>
    <property type="match status" value="1"/>
</dbReference>
<evidence type="ECO:0000256" key="3">
    <source>
        <dbReference type="SAM" id="MobiDB-lite"/>
    </source>
</evidence>
<dbReference type="Gene3D" id="2.40.30.170">
    <property type="match status" value="1"/>
</dbReference>
<dbReference type="FunFam" id="2.40.30.170:FF:000010">
    <property type="entry name" value="Efflux RND transporter periplasmic adaptor subunit"/>
    <property type="match status" value="1"/>
</dbReference>
<dbReference type="InterPro" id="IPR058792">
    <property type="entry name" value="Beta-barrel_RND_2"/>
</dbReference>
<feature type="coiled-coil region" evidence="2">
    <location>
        <begin position="181"/>
        <end position="208"/>
    </location>
</feature>
<keyword evidence="2" id="KW-0175">Coiled coil</keyword>
<keyword evidence="6" id="KW-1185">Reference proteome</keyword>
<dbReference type="GO" id="GO:1990281">
    <property type="term" value="C:efflux pump complex"/>
    <property type="evidence" value="ECO:0007669"/>
    <property type="project" value="TreeGrafter"/>
</dbReference>
<sequence>MTLIASNGLRRALAGLILAALGPILGSGCGGAAERELDASPGAPKPVVVTTAEAVRRPVERAIEVVGTLHGWEEVTLGSKQTGRVVAVRHDVGDRVSPEEPLVDLDPVDARLAVDEARSRLLGELVRLGITADQAEEFTSRYGVSEELLANEEVNRIILEIPAIQQAGATLDQATTRLNRQRQLSQRNAGTQQELQDAESEERIAQAARENAVMTARTVIADALSSHVALQQAQEALREMQIVAPRPSALPPGVDSPEEVRYAISRRQVSEGQFLRPGDPVIDLVLEHPLRLRVSVPERFVAEVSQGQEVGLRTAAFPDRIFRGSVARINPSVDPVSRTFEVEAEVPNPDLTLHPGSFAKARIITVRESEATLVPIEAIVRFAGVVKLFLLETGPDGYQARELAIETGAERDGLVEVLGGLPEDAVVITSGQTRLADRTPVVIRPGLAEDESPEAEEPAVGAEGEASDEDG</sequence>
<dbReference type="EMBL" id="CP036426">
    <property type="protein sequence ID" value="QDV33525.1"/>
    <property type="molecule type" value="Genomic_DNA"/>
</dbReference>
<dbReference type="AlphaFoldDB" id="A0A518GY68"/>
<dbReference type="GO" id="GO:0015562">
    <property type="term" value="F:efflux transmembrane transporter activity"/>
    <property type="evidence" value="ECO:0007669"/>
    <property type="project" value="TreeGrafter"/>
</dbReference>
<evidence type="ECO:0000313" key="5">
    <source>
        <dbReference type="EMBL" id="QDV33525.1"/>
    </source>
</evidence>
<proteinExistence type="inferred from homology"/>
<dbReference type="Pfam" id="PF25954">
    <property type="entry name" value="Beta-barrel_RND_2"/>
    <property type="match status" value="1"/>
</dbReference>
<dbReference type="Gene3D" id="2.40.420.20">
    <property type="match status" value="1"/>
</dbReference>
<evidence type="ECO:0000313" key="6">
    <source>
        <dbReference type="Proteomes" id="UP000317835"/>
    </source>
</evidence>
<dbReference type="NCBIfam" id="TIGR01730">
    <property type="entry name" value="RND_mfp"/>
    <property type="match status" value="1"/>
</dbReference>
<protein>
    <submittedName>
        <fullName evidence="5">Multidrug resistance protein MdtA</fullName>
    </submittedName>
</protein>
<feature type="region of interest" description="Disordered" evidence="3">
    <location>
        <begin position="444"/>
        <end position="471"/>
    </location>
</feature>
<evidence type="ECO:0000259" key="4">
    <source>
        <dbReference type="Pfam" id="PF25954"/>
    </source>
</evidence>
<evidence type="ECO:0000256" key="2">
    <source>
        <dbReference type="SAM" id="Coils"/>
    </source>
</evidence>
<dbReference type="Proteomes" id="UP000317835">
    <property type="component" value="Chromosome"/>
</dbReference>
<dbReference type="PANTHER" id="PTHR30469:SF15">
    <property type="entry name" value="HLYD FAMILY OF SECRETION PROTEINS"/>
    <property type="match status" value="1"/>
</dbReference>
<dbReference type="InterPro" id="IPR006143">
    <property type="entry name" value="RND_pump_MFP"/>
</dbReference>
<dbReference type="OrthoDB" id="281360at2"/>
<dbReference type="KEGG" id="tpla:ElP_13980"/>
<evidence type="ECO:0000256" key="1">
    <source>
        <dbReference type="ARBA" id="ARBA00009477"/>
    </source>
</evidence>
<organism evidence="5 6">
    <name type="scientific">Tautonia plasticadhaerens</name>
    <dbReference type="NCBI Taxonomy" id="2527974"/>
    <lineage>
        <taxon>Bacteria</taxon>
        <taxon>Pseudomonadati</taxon>
        <taxon>Planctomycetota</taxon>
        <taxon>Planctomycetia</taxon>
        <taxon>Isosphaerales</taxon>
        <taxon>Isosphaeraceae</taxon>
        <taxon>Tautonia</taxon>
    </lineage>
</organism>
<comment type="similarity">
    <text evidence="1">Belongs to the membrane fusion protein (MFP) (TC 8.A.1) family.</text>
</comment>
<dbReference type="RefSeq" id="WP_145267886.1">
    <property type="nucleotide sequence ID" value="NZ_CP036426.1"/>
</dbReference>
<name>A0A518GY68_9BACT</name>
<dbReference type="SUPFAM" id="SSF111369">
    <property type="entry name" value="HlyD-like secretion proteins"/>
    <property type="match status" value="1"/>
</dbReference>
<accession>A0A518GY68</accession>
<gene>
    <name evidence="5" type="primary">mdtA_2</name>
    <name evidence="5" type="ORF">ElP_13980</name>
</gene>